<dbReference type="PROSITE" id="PS00061">
    <property type="entry name" value="ADH_SHORT"/>
    <property type="match status" value="1"/>
</dbReference>
<organism evidence="4 5">
    <name type="scientific">Sphingomonas panacis</name>
    <dbReference type="NCBI Taxonomy" id="1560345"/>
    <lineage>
        <taxon>Bacteria</taxon>
        <taxon>Pseudomonadati</taxon>
        <taxon>Pseudomonadota</taxon>
        <taxon>Alphaproteobacteria</taxon>
        <taxon>Sphingomonadales</taxon>
        <taxon>Sphingomonadaceae</taxon>
        <taxon>Sphingomonas</taxon>
    </lineage>
</organism>
<dbReference type="PANTHER" id="PTHR43477">
    <property type="entry name" value="DIHYDROANTICAPSIN 7-DEHYDROGENASE"/>
    <property type="match status" value="1"/>
</dbReference>
<gene>
    <name evidence="4" type="ORF">AWL63_03110</name>
</gene>
<dbReference type="PANTHER" id="PTHR43477:SF4">
    <property type="entry name" value="DEHYDROGENASE_REDUCTASE SDR FAMILY MEMBER 6"/>
    <property type="match status" value="1"/>
</dbReference>
<evidence type="ECO:0000256" key="3">
    <source>
        <dbReference type="ARBA" id="ARBA00023027"/>
    </source>
</evidence>
<dbReference type="SUPFAM" id="SSF51735">
    <property type="entry name" value="NAD(P)-binding Rossmann-fold domains"/>
    <property type="match status" value="1"/>
</dbReference>
<evidence type="ECO:0000256" key="1">
    <source>
        <dbReference type="ARBA" id="ARBA00006484"/>
    </source>
</evidence>
<dbReference type="Pfam" id="PF13561">
    <property type="entry name" value="adh_short_C2"/>
    <property type="match status" value="1"/>
</dbReference>
<dbReference type="PRINTS" id="PR00080">
    <property type="entry name" value="SDRFAMILY"/>
</dbReference>
<proteinExistence type="inferred from homology"/>
<evidence type="ECO:0000313" key="4">
    <source>
        <dbReference type="EMBL" id="AOH86474.1"/>
    </source>
</evidence>
<keyword evidence="3" id="KW-0520">NAD</keyword>
<dbReference type="OrthoDB" id="9789398at2"/>
<dbReference type="EMBL" id="CP014168">
    <property type="protein sequence ID" value="AOH86474.1"/>
    <property type="molecule type" value="Genomic_DNA"/>
</dbReference>
<sequence>MPRLAGKRVLVTGAAQGIGRAIAELFAQEGAAVIALDLKAEALATLSGAETLVVDLLDPAAVAAAGAAAGTVDVLVNCAGYVDAGDLLSVTERGLDLSFDLNVRATIRMTQAVLPAMLAAGRGAIVNIASVAGAMIGVPNRLAYCASKGAVVGLTRSIALDYVGQGIRCNAICPGTVQSPSLDERLAATGDADAARAAFISRQPMGRIGTAEEIAQLALYLSSDESGYITGSAIAIDGGWTMA</sequence>
<name>A0A1B3ZGC2_9SPHN</name>
<dbReference type="FunFam" id="3.40.50.720:FF:000084">
    <property type="entry name" value="Short-chain dehydrogenase reductase"/>
    <property type="match status" value="1"/>
</dbReference>
<evidence type="ECO:0000313" key="5">
    <source>
        <dbReference type="Proteomes" id="UP000094256"/>
    </source>
</evidence>
<dbReference type="InterPro" id="IPR020904">
    <property type="entry name" value="Sc_DH/Rdtase_CS"/>
</dbReference>
<dbReference type="Gene3D" id="3.40.50.720">
    <property type="entry name" value="NAD(P)-binding Rossmann-like Domain"/>
    <property type="match status" value="1"/>
</dbReference>
<dbReference type="PRINTS" id="PR00081">
    <property type="entry name" value="GDHRDH"/>
</dbReference>
<dbReference type="GO" id="GO:0016491">
    <property type="term" value="F:oxidoreductase activity"/>
    <property type="evidence" value="ECO:0007669"/>
    <property type="project" value="UniProtKB-KW"/>
</dbReference>
<dbReference type="AlphaFoldDB" id="A0A1B3ZGC2"/>
<dbReference type="InterPro" id="IPR036291">
    <property type="entry name" value="NAD(P)-bd_dom_sf"/>
</dbReference>
<dbReference type="KEGG" id="span:AWL63_03110"/>
<dbReference type="STRING" id="1560345.AWL63_03110"/>
<dbReference type="RefSeq" id="WP_069206983.1">
    <property type="nucleotide sequence ID" value="NZ_CP014168.1"/>
</dbReference>
<dbReference type="InterPro" id="IPR051122">
    <property type="entry name" value="SDR_DHRS6-like"/>
</dbReference>
<reference evidence="4 5" key="1">
    <citation type="submission" date="2016-01" db="EMBL/GenBank/DDBJ databases">
        <title>Complete genome and mega plasmid sequence of Sphingomonas panacis DCY99 elicits systemic resistance in rice to Xanthomonas oryzae.</title>
        <authorList>
            <person name="Kim Y.J."/>
            <person name="Yang D.C."/>
            <person name="Sing P."/>
        </authorList>
    </citation>
    <scope>NUCLEOTIDE SEQUENCE [LARGE SCALE GENOMIC DNA]</scope>
    <source>
        <strain evidence="4 5">DCY99</strain>
    </source>
</reference>
<evidence type="ECO:0000256" key="2">
    <source>
        <dbReference type="ARBA" id="ARBA00023002"/>
    </source>
</evidence>
<comment type="similarity">
    <text evidence="1">Belongs to the short-chain dehydrogenases/reductases (SDR) family.</text>
</comment>
<dbReference type="Proteomes" id="UP000094256">
    <property type="component" value="Chromosome"/>
</dbReference>
<keyword evidence="2" id="KW-0560">Oxidoreductase</keyword>
<keyword evidence="5" id="KW-1185">Reference proteome</keyword>
<dbReference type="InterPro" id="IPR002347">
    <property type="entry name" value="SDR_fam"/>
</dbReference>
<accession>A0A1B3ZGC2</accession>
<protein>
    <submittedName>
        <fullName evidence="4">NAD(P)-dependent oxidoreductase</fullName>
    </submittedName>
</protein>